<dbReference type="Gene3D" id="2.60.40.10">
    <property type="entry name" value="Immunoglobulins"/>
    <property type="match status" value="1"/>
</dbReference>
<dbReference type="EMBL" id="LZPO01058615">
    <property type="protein sequence ID" value="OBS71336.1"/>
    <property type="molecule type" value="Genomic_DNA"/>
</dbReference>
<feature type="domain" description="Sema" evidence="7">
    <location>
        <begin position="13"/>
        <end position="500"/>
    </location>
</feature>
<feature type="compositionally biased region" description="Pro residues" evidence="5">
    <location>
        <begin position="763"/>
        <end position="776"/>
    </location>
</feature>
<evidence type="ECO:0008006" key="10">
    <source>
        <dbReference type="Google" id="ProtNLM"/>
    </source>
</evidence>
<dbReference type="GO" id="GO:0005886">
    <property type="term" value="C:plasma membrane"/>
    <property type="evidence" value="ECO:0007669"/>
    <property type="project" value="TreeGrafter"/>
</dbReference>
<dbReference type="SUPFAM" id="SSF101912">
    <property type="entry name" value="Sema domain"/>
    <property type="match status" value="1"/>
</dbReference>
<evidence type="ECO:0000256" key="5">
    <source>
        <dbReference type="SAM" id="MobiDB-lite"/>
    </source>
</evidence>
<dbReference type="Pfam" id="PF01403">
    <property type="entry name" value="Sema"/>
    <property type="match status" value="2"/>
</dbReference>
<dbReference type="PROSITE" id="PS51004">
    <property type="entry name" value="SEMA"/>
    <property type="match status" value="1"/>
</dbReference>
<protein>
    <recommendedName>
        <fullName evidence="10">Sema domain-containing protein</fullName>
    </recommendedName>
</protein>
<organism evidence="8 9">
    <name type="scientific">Neotoma lepida</name>
    <name type="common">Desert woodrat</name>
    <dbReference type="NCBI Taxonomy" id="56216"/>
    <lineage>
        <taxon>Eukaryota</taxon>
        <taxon>Metazoa</taxon>
        <taxon>Chordata</taxon>
        <taxon>Craniata</taxon>
        <taxon>Vertebrata</taxon>
        <taxon>Euteleostomi</taxon>
        <taxon>Mammalia</taxon>
        <taxon>Eutheria</taxon>
        <taxon>Euarchontoglires</taxon>
        <taxon>Glires</taxon>
        <taxon>Rodentia</taxon>
        <taxon>Myomorpha</taxon>
        <taxon>Muroidea</taxon>
        <taxon>Cricetidae</taxon>
        <taxon>Neotominae</taxon>
        <taxon>Neotoma</taxon>
    </lineage>
</organism>
<proteinExistence type="inferred from homology"/>
<dbReference type="GO" id="GO:0005615">
    <property type="term" value="C:extracellular space"/>
    <property type="evidence" value="ECO:0007669"/>
    <property type="project" value="TreeGrafter"/>
</dbReference>
<evidence type="ECO:0000256" key="3">
    <source>
        <dbReference type="ARBA" id="ARBA00023180"/>
    </source>
</evidence>
<reference evidence="8 9" key="1">
    <citation type="submission" date="2016-06" db="EMBL/GenBank/DDBJ databases">
        <title>The Draft Genome Sequence and Annotation of the Desert Woodrat Neotoma lepida.</title>
        <authorList>
            <person name="Campbell M."/>
            <person name="Oakeson K.F."/>
            <person name="Yandell M."/>
            <person name="Halpert J.R."/>
            <person name="Dearing D."/>
        </authorList>
    </citation>
    <scope>NUCLEOTIDE SEQUENCE [LARGE SCALE GENOMIC DNA]</scope>
    <source>
        <strain evidence="8">417</strain>
        <tissue evidence="8">Liver</tissue>
    </source>
</reference>
<dbReference type="InterPro" id="IPR003599">
    <property type="entry name" value="Ig_sub"/>
</dbReference>
<dbReference type="Gene3D" id="3.30.1680.10">
    <property type="entry name" value="ligand-binding face of the semaphorins, domain 2"/>
    <property type="match status" value="1"/>
</dbReference>
<dbReference type="GO" id="GO:0071526">
    <property type="term" value="P:semaphorin-plexin signaling pathway"/>
    <property type="evidence" value="ECO:0007669"/>
    <property type="project" value="TreeGrafter"/>
</dbReference>
<feature type="compositionally biased region" description="Basic residues" evidence="5">
    <location>
        <begin position="784"/>
        <end position="794"/>
    </location>
</feature>
<dbReference type="InterPro" id="IPR001627">
    <property type="entry name" value="Semap_dom"/>
</dbReference>
<dbReference type="AlphaFoldDB" id="A0A1A6GYW6"/>
<accession>A0A1A6GYW6</accession>
<dbReference type="Gene3D" id="2.130.10.10">
    <property type="entry name" value="YVTN repeat-like/Quinoprotein amine dehydrogenase"/>
    <property type="match status" value="1"/>
</dbReference>
<evidence type="ECO:0000259" key="7">
    <source>
        <dbReference type="PROSITE" id="PS51004"/>
    </source>
</evidence>
<gene>
    <name evidence="8" type="ORF">A6R68_00169</name>
</gene>
<evidence type="ECO:0000256" key="4">
    <source>
        <dbReference type="PROSITE-ProRule" id="PRU00352"/>
    </source>
</evidence>
<dbReference type="GO" id="GO:0045499">
    <property type="term" value="F:chemorepellent activity"/>
    <property type="evidence" value="ECO:0007669"/>
    <property type="project" value="TreeGrafter"/>
</dbReference>
<keyword evidence="3" id="KW-0325">Glycoprotein</keyword>
<feature type="domain" description="Ig-like" evidence="6">
    <location>
        <begin position="574"/>
        <end position="704"/>
    </location>
</feature>
<dbReference type="Proteomes" id="UP000092124">
    <property type="component" value="Unassembled WGS sequence"/>
</dbReference>
<dbReference type="STRING" id="56216.A0A1A6GYW6"/>
<comment type="caution">
    <text evidence="8">The sequence shown here is derived from an EMBL/GenBank/DDBJ whole genome shotgun (WGS) entry which is preliminary data.</text>
</comment>
<dbReference type="InterPro" id="IPR036352">
    <property type="entry name" value="Semap_dom_sf"/>
</dbReference>
<dbReference type="InterPro" id="IPR036179">
    <property type="entry name" value="Ig-like_dom_sf"/>
</dbReference>
<evidence type="ECO:0000313" key="9">
    <source>
        <dbReference type="Proteomes" id="UP000092124"/>
    </source>
</evidence>
<dbReference type="SMART" id="SM00409">
    <property type="entry name" value="IG"/>
    <property type="match status" value="1"/>
</dbReference>
<dbReference type="InterPro" id="IPR027231">
    <property type="entry name" value="Semaphorin"/>
</dbReference>
<keyword evidence="9" id="KW-1185">Reference proteome</keyword>
<dbReference type="SMART" id="SM00423">
    <property type="entry name" value="PSI"/>
    <property type="match status" value="1"/>
</dbReference>
<evidence type="ECO:0000256" key="2">
    <source>
        <dbReference type="ARBA" id="ARBA00023157"/>
    </source>
</evidence>
<dbReference type="InterPro" id="IPR016201">
    <property type="entry name" value="PSI"/>
</dbReference>
<dbReference type="InterPro" id="IPR015943">
    <property type="entry name" value="WD40/YVTN_repeat-like_dom_sf"/>
</dbReference>
<dbReference type="FunFam" id="3.30.1680.10:FF:000001">
    <property type="entry name" value="Semaphorin 3F like"/>
    <property type="match status" value="1"/>
</dbReference>
<dbReference type="GO" id="GO:0007411">
    <property type="term" value="P:axon guidance"/>
    <property type="evidence" value="ECO:0007669"/>
    <property type="project" value="TreeGrafter"/>
</dbReference>
<evidence type="ECO:0000313" key="8">
    <source>
        <dbReference type="EMBL" id="OBS71336.1"/>
    </source>
</evidence>
<dbReference type="PANTHER" id="PTHR11036">
    <property type="entry name" value="SEMAPHORIN"/>
    <property type="match status" value="1"/>
</dbReference>
<comment type="similarity">
    <text evidence="1">Belongs to the semaphorin family.</text>
</comment>
<evidence type="ECO:0000259" key="6">
    <source>
        <dbReference type="PROSITE" id="PS50835"/>
    </source>
</evidence>
<comment type="caution">
    <text evidence="4">Lacks conserved residue(s) required for the propagation of feature annotation.</text>
</comment>
<dbReference type="PROSITE" id="PS50835">
    <property type="entry name" value="IG_LIKE"/>
    <property type="match status" value="1"/>
</dbReference>
<dbReference type="InterPro" id="IPR013783">
    <property type="entry name" value="Ig-like_fold"/>
</dbReference>
<dbReference type="OrthoDB" id="9988752at2759"/>
<dbReference type="SMART" id="SM00630">
    <property type="entry name" value="Sema"/>
    <property type="match status" value="1"/>
</dbReference>
<dbReference type="InterPro" id="IPR007110">
    <property type="entry name" value="Ig-like_dom"/>
</dbReference>
<dbReference type="GO" id="GO:0030335">
    <property type="term" value="P:positive regulation of cell migration"/>
    <property type="evidence" value="ECO:0007669"/>
    <property type="project" value="TreeGrafter"/>
</dbReference>
<feature type="region of interest" description="Disordered" evidence="5">
    <location>
        <begin position="147"/>
        <end position="166"/>
    </location>
</feature>
<dbReference type="PANTHER" id="PTHR11036:SF27">
    <property type="entry name" value="SEMAPHORIN-3F"/>
    <property type="match status" value="1"/>
</dbReference>
<name>A0A1A6GYW6_NEOLE</name>
<evidence type="ECO:0000256" key="1">
    <source>
        <dbReference type="ARBA" id="ARBA00009492"/>
    </source>
</evidence>
<dbReference type="GO" id="GO:0001755">
    <property type="term" value="P:neural crest cell migration"/>
    <property type="evidence" value="ECO:0007669"/>
    <property type="project" value="TreeGrafter"/>
</dbReference>
<feature type="region of interest" description="Disordered" evidence="5">
    <location>
        <begin position="762"/>
        <end position="794"/>
    </location>
</feature>
<dbReference type="GO" id="GO:0030215">
    <property type="term" value="F:semaphorin receptor binding"/>
    <property type="evidence" value="ECO:0007669"/>
    <property type="project" value="InterPro"/>
</dbReference>
<dbReference type="SUPFAM" id="SSF103575">
    <property type="entry name" value="Plexin repeat"/>
    <property type="match status" value="1"/>
</dbReference>
<sequence length="794" mass="89242">MLMGPELTWSVAEVLLGFGYEWELKATGTAHFFNFLLNTTDYRILLKDEDHDRMYVGSKDYVLSLDLHDINREPLIIHWAASPQRIEECILSGKDGNGECGNFVRLIQPWNRTHLYVCGTGAYNPMCTYVNRGRRAQAPPWTQMQVVRGRGSRATDGADRPTPTAPRQDYIFYLEPERLESGKGKCPYDPKLDTASALINEELYAGVYIDFMGTDAAIFRTLGKQTAMRTDQYNSRWLNDPSFIHAELIPDSAERNDDKLYFFFRERSAEAPQNPAVYARIGRICLNDDGGHCCLVNKWSTFLKARLVCSVPGEDGIETHFDELQDVFVQQTQDVRNPVIYAVFTSSGSVFRGSAVCVYSMADIRMCPGGTFTPSMKSTKDYPDDVINFMRSHPLMYQAVYPLQRRPLVVRTGAPYRLTTVAVDQVDAADGRYEVLFLGTDRGTVQKVIVLPKDDQEVEELMLEEVEVFKEPAAVKTMTISSKRQQLYVASAVGVTHLSLHRCQAYGAACADCCLARDPYCAWDGQACSRYTASSKRRSRRQDVRHGNPIRQCRGFNSNANKNAIESVQYGVAGSAAFLECQPRSPQATVKWLFQRDPSDRRREIPLMCKQYVGFVLGMWKYHVGISTGMATKEASSGSWLGPWSGDPAPEPPPLPLQIRAEDRFLRTEQGLLLRALQLGDRGLYSCTATENNFKHIVTRVQLHVLGRDAVHAALFPPLAVSVPPPPGAGLPTPPYQELAQLLAQPEVGLIHQYCQGYWRHVPPNPREAPGALRPPEPQDQKKPRNRRHHPPDT</sequence>
<keyword evidence="2" id="KW-1015">Disulfide bond</keyword>
<dbReference type="SUPFAM" id="SSF48726">
    <property type="entry name" value="Immunoglobulin"/>
    <property type="match status" value="1"/>
</dbReference>